<evidence type="ECO:0000313" key="2">
    <source>
        <dbReference type="Proteomes" id="UP000054477"/>
    </source>
</evidence>
<evidence type="ECO:0000313" key="1">
    <source>
        <dbReference type="EMBL" id="KIK00634.1"/>
    </source>
</evidence>
<dbReference type="EMBL" id="KN838621">
    <property type="protein sequence ID" value="KIK00634.1"/>
    <property type="molecule type" value="Genomic_DNA"/>
</dbReference>
<dbReference type="HOGENOM" id="CLU_953359_0_0_1"/>
<sequence>MAHKEKPPYAPQNAWLTLQVEHFTERNPSERQEYDVLINIYPRDPLYKAAVEFTRTIHGVFDKLDDTLGGFGFRIIALFIVYDKEEVFVTVDQIVTHLRELNYATLRAATKPDLLKLGTNRIRRLTSTEAVSRAQTPPTCPIVSKSTKSISYRYQMASQETSGKTTAENLNAWFILHFETTDQAVRQQCNVLVNSYPSLPIENAEKTFRLTIHKAFNKMGDLKSGDSYNIKAVFIIGRDGKEVATNPMQIMALLRELPSTALETTKPDLLGLGTNRVRVEFGEVEYRNHFLR</sequence>
<dbReference type="Proteomes" id="UP000054477">
    <property type="component" value="Unassembled WGS sequence"/>
</dbReference>
<dbReference type="AlphaFoldDB" id="A0A0C9XGB3"/>
<gene>
    <name evidence="1" type="ORF">K443DRAFT_99919</name>
</gene>
<organism evidence="1 2">
    <name type="scientific">Laccaria amethystina LaAM-08-1</name>
    <dbReference type="NCBI Taxonomy" id="1095629"/>
    <lineage>
        <taxon>Eukaryota</taxon>
        <taxon>Fungi</taxon>
        <taxon>Dikarya</taxon>
        <taxon>Basidiomycota</taxon>
        <taxon>Agaricomycotina</taxon>
        <taxon>Agaricomycetes</taxon>
        <taxon>Agaricomycetidae</taxon>
        <taxon>Agaricales</taxon>
        <taxon>Agaricineae</taxon>
        <taxon>Hydnangiaceae</taxon>
        <taxon>Laccaria</taxon>
    </lineage>
</organism>
<reference evidence="2" key="2">
    <citation type="submission" date="2015-01" db="EMBL/GenBank/DDBJ databases">
        <title>Evolutionary Origins and Diversification of the Mycorrhizal Mutualists.</title>
        <authorList>
            <consortium name="DOE Joint Genome Institute"/>
            <consortium name="Mycorrhizal Genomics Consortium"/>
            <person name="Kohler A."/>
            <person name="Kuo A."/>
            <person name="Nagy L.G."/>
            <person name="Floudas D."/>
            <person name="Copeland A."/>
            <person name="Barry K.W."/>
            <person name="Cichocki N."/>
            <person name="Veneault-Fourrey C."/>
            <person name="LaButti K."/>
            <person name="Lindquist E.A."/>
            <person name="Lipzen A."/>
            <person name="Lundell T."/>
            <person name="Morin E."/>
            <person name="Murat C."/>
            <person name="Riley R."/>
            <person name="Ohm R."/>
            <person name="Sun H."/>
            <person name="Tunlid A."/>
            <person name="Henrissat B."/>
            <person name="Grigoriev I.V."/>
            <person name="Hibbett D.S."/>
            <person name="Martin F."/>
        </authorList>
    </citation>
    <scope>NUCLEOTIDE SEQUENCE [LARGE SCALE GENOMIC DNA]</scope>
    <source>
        <strain evidence="2">LaAM-08-1</strain>
    </source>
</reference>
<accession>A0A0C9XGB3</accession>
<dbReference type="OrthoDB" id="3081937at2759"/>
<proteinExistence type="predicted"/>
<protein>
    <submittedName>
        <fullName evidence="1">Uncharacterized protein</fullName>
    </submittedName>
</protein>
<name>A0A0C9XGB3_9AGAR</name>
<reference evidence="1 2" key="1">
    <citation type="submission" date="2014-04" db="EMBL/GenBank/DDBJ databases">
        <authorList>
            <consortium name="DOE Joint Genome Institute"/>
            <person name="Kuo A."/>
            <person name="Kohler A."/>
            <person name="Nagy L.G."/>
            <person name="Floudas D."/>
            <person name="Copeland A."/>
            <person name="Barry K.W."/>
            <person name="Cichocki N."/>
            <person name="Veneault-Fourrey C."/>
            <person name="LaButti K."/>
            <person name="Lindquist E.A."/>
            <person name="Lipzen A."/>
            <person name="Lundell T."/>
            <person name="Morin E."/>
            <person name="Murat C."/>
            <person name="Sun H."/>
            <person name="Tunlid A."/>
            <person name="Henrissat B."/>
            <person name="Grigoriev I.V."/>
            <person name="Hibbett D.S."/>
            <person name="Martin F."/>
            <person name="Nordberg H.P."/>
            <person name="Cantor M.N."/>
            <person name="Hua S.X."/>
        </authorList>
    </citation>
    <scope>NUCLEOTIDE SEQUENCE [LARGE SCALE GENOMIC DNA]</scope>
    <source>
        <strain evidence="1 2">LaAM-08-1</strain>
    </source>
</reference>
<keyword evidence="2" id="KW-1185">Reference proteome</keyword>